<name>A0AA88UWL5_9ASTE</name>
<dbReference type="AlphaFoldDB" id="A0AA88UWL5"/>
<comment type="caution">
    <text evidence="2">The sequence shown here is derived from an EMBL/GenBank/DDBJ whole genome shotgun (WGS) entry which is preliminary data.</text>
</comment>
<dbReference type="InterPro" id="IPR001810">
    <property type="entry name" value="F-box_dom"/>
</dbReference>
<evidence type="ECO:0000313" key="3">
    <source>
        <dbReference type="Proteomes" id="UP001187471"/>
    </source>
</evidence>
<proteinExistence type="predicted"/>
<protein>
    <recommendedName>
        <fullName evidence="1">F-box domain-containing protein</fullName>
    </recommendedName>
</protein>
<dbReference type="InterPro" id="IPR036047">
    <property type="entry name" value="F-box-like_dom_sf"/>
</dbReference>
<dbReference type="Pfam" id="PF12937">
    <property type="entry name" value="F-box-like"/>
    <property type="match status" value="1"/>
</dbReference>
<sequence length="421" mass="48206">MHAAETSMDMDTHMPDRQSAAGAVAWNEDLLVQILHLLPLKSLAKCRCVSNQWCSLINATPKLYRRLYPDPSTATPSVLLLRRSPSPEFPETCLVFPELSPLVSVPLNGGNPTPTPNVPDDFHILQSCNGLLCCCRHSPDGWDLYVVNPTTKNLSRLPKSRRRTKKIDYVGVSLAVEEQTNDYSVVGVKLLNKYTDMIGRHYMIEMYSSKTGTWRSPRLGRRTARRSTFYAPPFIQWSRGVYWNGAINWINDMGEESLYFKVDEERLGTMPMPPVPNVDGNLHGKVRYFGKSLDRLHLVEINCHCDFLYENLTVHELQRDYSGWLVKYRINLSDFPAELVDSVGQYYYPQFSILFCGFTGEDGDDPELLLRLQALNRVVRYNLNTKTFKNLCDRGFGLNCEESFGWFDSFQYLETVKPVRG</sequence>
<dbReference type="Proteomes" id="UP001187471">
    <property type="component" value="Unassembled WGS sequence"/>
</dbReference>
<evidence type="ECO:0000313" key="2">
    <source>
        <dbReference type="EMBL" id="KAK2994682.1"/>
    </source>
</evidence>
<dbReference type="InterPro" id="IPR055290">
    <property type="entry name" value="At3g26010-like"/>
</dbReference>
<dbReference type="NCBIfam" id="TIGR01640">
    <property type="entry name" value="F_box_assoc_1"/>
    <property type="match status" value="1"/>
</dbReference>
<dbReference type="SUPFAM" id="SSF81383">
    <property type="entry name" value="F-box domain"/>
    <property type="match status" value="1"/>
</dbReference>
<keyword evidence="3" id="KW-1185">Reference proteome</keyword>
<organism evidence="2 3">
    <name type="scientific">Escallonia rubra</name>
    <dbReference type="NCBI Taxonomy" id="112253"/>
    <lineage>
        <taxon>Eukaryota</taxon>
        <taxon>Viridiplantae</taxon>
        <taxon>Streptophyta</taxon>
        <taxon>Embryophyta</taxon>
        <taxon>Tracheophyta</taxon>
        <taxon>Spermatophyta</taxon>
        <taxon>Magnoliopsida</taxon>
        <taxon>eudicotyledons</taxon>
        <taxon>Gunneridae</taxon>
        <taxon>Pentapetalae</taxon>
        <taxon>asterids</taxon>
        <taxon>campanulids</taxon>
        <taxon>Escalloniales</taxon>
        <taxon>Escalloniaceae</taxon>
        <taxon>Escallonia</taxon>
    </lineage>
</organism>
<dbReference type="PANTHER" id="PTHR35546">
    <property type="entry name" value="F-BOX PROTEIN INTERACTION DOMAIN PROTEIN-RELATED"/>
    <property type="match status" value="1"/>
</dbReference>
<dbReference type="InterPro" id="IPR017451">
    <property type="entry name" value="F-box-assoc_interact_dom"/>
</dbReference>
<accession>A0AA88UWL5</accession>
<dbReference type="PANTHER" id="PTHR35546:SF115">
    <property type="entry name" value="F-BOX DOMAIN-CONTAINING PROTEIN"/>
    <property type="match status" value="1"/>
</dbReference>
<feature type="domain" description="F-box" evidence="1">
    <location>
        <begin position="29"/>
        <end position="68"/>
    </location>
</feature>
<dbReference type="EMBL" id="JAVXUO010000180">
    <property type="protein sequence ID" value="KAK2994682.1"/>
    <property type="molecule type" value="Genomic_DNA"/>
</dbReference>
<dbReference type="Gene3D" id="1.20.1280.50">
    <property type="match status" value="1"/>
</dbReference>
<reference evidence="2" key="1">
    <citation type="submission" date="2022-12" db="EMBL/GenBank/DDBJ databases">
        <title>Draft genome assemblies for two species of Escallonia (Escalloniales).</title>
        <authorList>
            <person name="Chanderbali A."/>
            <person name="Dervinis C."/>
            <person name="Anghel I."/>
            <person name="Soltis D."/>
            <person name="Soltis P."/>
            <person name="Zapata F."/>
        </authorList>
    </citation>
    <scope>NUCLEOTIDE SEQUENCE</scope>
    <source>
        <strain evidence="2">UCBG92.1500</strain>
        <tissue evidence="2">Leaf</tissue>
    </source>
</reference>
<evidence type="ECO:0000259" key="1">
    <source>
        <dbReference type="Pfam" id="PF12937"/>
    </source>
</evidence>
<gene>
    <name evidence="2" type="ORF">RJ640_026161</name>
</gene>